<comment type="cofactor">
    <cofactor evidence="1">
        <name>thiamine diphosphate</name>
        <dbReference type="ChEBI" id="CHEBI:58937"/>
    </cofactor>
</comment>
<comment type="similarity">
    <text evidence="2">Belongs to the transketolase family.</text>
</comment>
<dbReference type="Gene3D" id="3.40.50.920">
    <property type="match status" value="1"/>
</dbReference>
<evidence type="ECO:0000256" key="2">
    <source>
        <dbReference type="ARBA" id="ARBA00007131"/>
    </source>
</evidence>
<evidence type="ECO:0000313" key="5">
    <source>
        <dbReference type="EMBL" id="GEQ34794.1"/>
    </source>
</evidence>
<dbReference type="Pfam" id="PF02779">
    <property type="entry name" value="Transket_pyr"/>
    <property type="match status" value="1"/>
</dbReference>
<dbReference type="PANTHER" id="PTHR43825:SF1">
    <property type="entry name" value="TRANSKETOLASE-LIKE PYRIMIDINE-BINDING DOMAIN-CONTAINING PROTEIN"/>
    <property type="match status" value="1"/>
</dbReference>
<dbReference type="InterPro" id="IPR051157">
    <property type="entry name" value="PDH/Transketolase"/>
</dbReference>
<dbReference type="FunFam" id="3.40.50.970:FF:000129">
    <property type="entry name" value="Transketolase"/>
    <property type="match status" value="1"/>
</dbReference>
<proteinExistence type="inferred from homology"/>
<dbReference type="SMART" id="SM00861">
    <property type="entry name" value="Transket_pyr"/>
    <property type="match status" value="1"/>
</dbReference>
<gene>
    <name evidence="5" type="primary">tktA_1</name>
    <name evidence="5" type="ORF">M132T_03020</name>
</gene>
<dbReference type="GeneID" id="96910284"/>
<protein>
    <submittedName>
        <fullName evidence="5">Transketolase</fullName>
    </submittedName>
</protein>
<feature type="domain" description="Transketolase-like pyrimidine-binding" evidence="4">
    <location>
        <begin position="9"/>
        <end position="175"/>
    </location>
</feature>
<dbReference type="InterPro" id="IPR033248">
    <property type="entry name" value="Transketolase_C"/>
</dbReference>
<dbReference type="CDD" id="cd07033">
    <property type="entry name" value="TPP_PYR_DXS_TK_like"/>
    <property type="match status" value="1"/>
</dbReference>
<dbReference type="EMBL" id="BKBI01000002">
    <property type="protein sequence ID" value="GEQ34794.1"/>
    <property type="molecule type" value="Genomic_DNA"/>
</dbReference>
<dbReference type="InterPro" id="IPR005475">
    <property type="entry name" value="Transketolase-like_Pyr-bd"/>
</dbReference>
<organism evidence="5 6">
    <name type="scientific">Marinilactibacillus psychrotolerans</name>
    <dbReference type="NCBI Taxonomy" id="191770"/>
    <lineage>
        <taxon>Bacteria</taxon>
        <taxon>Bacillati</taxon>
        <taxon>Bacillota</taxon>
        <taxon>Bacilli</taxon>
        <taxon>Lactobacillales</taxon>
        <taxon>Carnobacteriaceae</taxon>
        <taxon>Marinilactibacillus</taxon>
    </lineage>
</organism>
<dbReference type="RefSeq" id="WP_091759899.1">
    <property type="nucleotide sequence ID" value="NZ_BJVX01000001.1"/>
</dbReference>
<reference evidence="5" key="1">
    <citation type="submission" date="2019-08" db="EMBL/GenBank/DDBJ databases">
        <title>Marinilactibacillus psychrotolerans M13-2T whole genome sequencing project.</title>
        <authorList>
            <person name="Ishikawa M."/>
            <person name="Suzuki T."/>
            <person name="Matsutani M."/>
        </authorList>
    </citation>
    <scope>NUCLEOTIDE SEQUENCE</scope>
    <source>
        <strain evidence="5">M13-2T</strain>
    </source>
</reference>
<evidence type="ECO:0000313" key="6">
    <source>
        <dbReference type="Proteomes" id="UP000887127"/>
    </source>
</evidence>
<dbReference type="Gene3D" id="3.40.50.970">
    <property type="match status" value="1"/>
</dbReference>
<evidence type="ECO:0000259" key="4">
    <source>
        <dbReference type="SMART" id="SM00861"/>
    </source>
</evidence>
<name>A0AAV3WTF3_9LACT</name>
<dbReference type="SUPFAM" id="SSF52922">
    <property type="entry name" value="TK C-terminal domain-like"/>
    <property type="match status" value="1"/>
</dbReference>
<sequence length="316" mass="34402">MKFKEKNSIPNREVMCKVLLKEGKENRDITVLTSDSRGSAKLADFAEALPDQLVEVGISEQNIVSIAAGMAHSGKRSFAVSPAAFLSMRSIEQVKVDVAYSDTNVKLVGISGGVAYGQLGMSHHSLQDLAVTRAIPNLQVMMPADRFETEKMFEALCHSDQPAYIRIGRNPVEDTYDSTDYDFEIGKAVTLKDGNDITIIASGETVRPALDTAERLEKEGITARVINMHTIKPLDREVIIKAAEETKAIISVEEHSIYGGLGGAIAETLSDQHSVPHKIVGIADEPAITGNSQEVFKHYGLHPDYLTKVAKNLLGK</sequence>
<dbReference type="InterPro" id="IPR009014">
    <property type="entry name" value="Transketo_C/PFOR_II"/>
</dbReference>
<dbReference type="SUPFAM" id="SSF52518">
    <property type="entry name" value="Thiamin diphosphate-binding fold (THDP-binding)"/>
    <property type="match status" value="1"/>
</dbReference>
<dbReference type="PANTHER" id="PTHR43825">
    <property type="entry name" value="PYRUVATE DEHYDROGENASE E1 COMPONENT"/>
    <property type="match status" value="1"/>
</dbReference>
<dbReference type="InterPro" id="IPR029061">
    <property type="entry name" value="THDP-binding"/>
</dbReference>
<evidence type="ECO:0000256" key="3">
    <source>
        <dbReference type="ARBA" id="ARBA00023052"/>
    </source>
</evidence>
<comment type="caution">
    <text evidence="5">The sequence shown here is derived from an EMBL/GenBank/DDBJ whole genome shotgun (WGS) entry which is preliminary data.</text>
</comment>
<evidence type="ECO:0000256" key="1">
    <source>
        <dbReference type="ARBA" id="ARBA00001964"/>
    </source>
</evidence>
<dbReference type="AlphaFoldDB" id="A0AAV3WTF3"/>
<accession>A0AAV3WTF3</accession>
<dbReference type="Pfam" id="PF02780">
    <property type="entry name" value="Transketolase_C"/>
    <property type="match status" value="1"/>
</dbReference>
<dbReference type="Proteomes" id="UP000887127">
    <property type="component" value="Unassembled WGS sequence"/>
</dbReference>
<keyword evidence="3" id="KW-0786">Thiamine pyrophosphate</keyword>